<gene>
    <name evidence="1" type="ORF">ARMGADRAFT_1038022</name>
</gene>
<sequence>MGEERCSLARILRQPDDNGVWMQNFQENPMKPCQHLSSRNELVATNFVFQDRSKAPAEKWKCIGQLTVWIARHHCGFTNDKRGCGYQAPDIAAVSLSLEVPQSGGICNIASLTAKFWEGNHALLSILEHDYLNILANLCHLHVLQDAATERVPESEVMMSGKGSFDALLGAIDAVSGGDDTNMSINLLDVSSLPHAYHSKKNGQGFDIQSLHRQPVTYME</sequence>
<evidence type="ECO:0000313" key="1">
    <source>
        <dbReference type="EMBL" id="PBK83222.1"/>
    </source>
</evidence>
<name>A0A2H3CVJ9_ARMGA</name>
<dbReference type="AlphaFoldDB" id="A0A2H3CVJ9"/>
<organism evidence="1 2">
    <name type="scientific">Armillaria gallica</name>
    <name type="common">Bulbous honey fungus</name>
    <name type="synonym">Armillaria bulbosa</name>
    <dbReference type="NCBI Taxonomy" id="47427"/>
    <lineage>
        <taxon>Eukaryota</taxon>
        <taxon>Fungi</taxon>
        <taxon>Dikarya</taxon>
        <taxon>Basidiomycota</taxon>
        <taxon>Agaricomycotina</taxon>
        <taxon>Agaricomycetes</taxon>
        <taxon>Agaricomycetidae</taxon>
        <taxon>Agaricales</taxon>
        <taxon>Marasmiineae</taxon>
        <taxon>Physalacriaceae</taxon>
        <taxon>Armillaria</taxon>
    </lineage>
</organism>
<proteinExistence type="predicted"/>
<dbReference type="EMBL" id="KZ293708">
    <property type="protein sequence ID" value="PBK83222.1"/>
    <property type="molecule type" value="Genomic_DNA"/>
</dbReference>
<reference evidence="2" key="1">
    <citation type="journal article" date="2017" name="Nat. Ecol. Evol.">
        <title>Genome expansion and lineage-specific genetic innovations in the forest pathogenic fungi Armillaria.</title>
        <authorList>
            <person name="Sipos G."/>
            <person name="Prasanna A.N."/>
            <person name="Walter M.C."/>
            <person name="O'Connor E."/>
            <person name="Balint B."/>
            <person name="Krizsan K."/>
            <person name="Kiss B."/>
            <person name="Hess J."/>
            <person name="Varga T."/>
            <person name="Slot J."/>
            <person name="Riley R."/>
            <person name="Boka B."/>
            <person name="Rigling D."/>
            <person name="Barry K."/>
            <person name="Lee J."/>
            <person name="Mihaltcheva S."/>
            <person name="LaButti K."/>
            <person name="Lipzen A."/>
            <person name="Waldron R."/>
            <person name="Moloney N.M."/>
            <person name="Sperisen C."/>
            <person name="Kredics L."/>
            <person name="Vagvoelgyi C."/>
            <person name="Patrignani A."/>
            <person name="Fitzpatrick D."/>
            <person name="Nagy I."/>
            <person name="Doyle S."/>
            <person name="Anderson J.B."/>
            <person name="Grigoriev I.V."/>
            <person name="Gueldener U."/>
            <person name="Muensterkoetter M."/>
            <person name="Nagy L.G."/>
        </authorList>
    </citation>
    <scope>NUCLEOTIDE SEQUENCE [LARGE SCALE GENOMIC DNA]</scope>
    <source>
        <strain evidence="2">Ar21-2</strain>
    </source>
</reference>
<accession>A0A2H3CVJ9</accession>
<protein>
    <submittedName>
        <fullName evidence="1">Uncharacterized protein</fullName>
    </submittedName>
</protein>
<evidence type="ECO:0000313" key="2">
    <source>
        <dbReference type="Proteomes" id="UP000217790"/>
    </source>
</evidence>
<dbReference type="OrthoDB" id="10574358at2759"/>
<keyword evidence="2" id="KW-1185">Reference proteome</keyword>
<dbReference type="Proteomes" id="UP000217790">
    <property type="component" value="Unassembled WGS sequence"/>
</dbReference>
<dbReference type="InParanoid" id="A0A2H3CVJ9"/>